<organism evidence="1 2">
    <name type="scientific">Spiroplasma alleghenense</name>
    <dbReference type="NCBI Taxonomy" id="216931"/>
    <lineage>
        <taxon>Bacteria</taxon>
        <taxon>Bacillati</taxon>
        <taxon>Mycoplasmatota</taxon>
        <taxon>Mollicutes</taxon>
        <taxon>Entomoplasmatales</taxon>
        <taxon>Spiroplasmataceae</taxon>
        <taxon>Spiroplasma</taxon>
    </lineage>
</organism>
<sequence>MRKILSTLSILIPTLVASNRVVSCIGRTDINKNVQVRDLGYLENLKSETVLNAFREKNPRAQHDYLIFGGDTHKGVIRSYATKAYKGEINVTYTTKISFMKINSEDEYFCEINSFEDECVVEAKLLVPKEEISEQDKIDFSFAVKDDLSLRYELIDDLDVKIYFFIDKNKPFKNKDTNRVYIRWYGNWVWISEIYVDIK</sequence>
<evidence type="ECO:0000313" key="1">
    <source>
        <dbReference type="EMBL" id="AXK51666.1"/>
    </source>
</evidence>
<dbReference type="Proteomes" id="UP000254792">
    <property type="component" value="Chromosome"/>
</dbReference>
<dbReference type="EMBL" id="CP031376">
    <property type="protein sequence ID" value="AXK51666.1"/>
    <property type="molecule type" value="Genomic_DNA"/>
</dbReference>
<dbReference type="RefSeq" id="WP_115558557.1">
    <property type="nucleotide sequence ID" value="NZ_CP031376.1"/>
</dbReference>
<keyword evidence="2" id="KW-1185">Reference proteome</keyword>
<dbReference type="AlphaFoldDB" id="A0A345Z4Y7"/>
<name>A0A345Z4Y7_9MOLU</name>
<dbReference type="OrthoDB" id="390706at2"/>
<gene>
    <name evidence="1" type="ORF">SALLE_v1c09960</name>
</gene>
<accession>A0A345Z4Y7</accession>
<proteinExistence type="predicted"/>
<evidence type="ECO:0000313" key="2">
    <source>
        <dbReference type="Proteomes" id="UP000254792"/>
    </source>
</evidence>
<dbReference type="KEGG" id="salx:SALLE_v1c09960"/>
<reference evidence="1 2" key="1">
    <citation type="submission" date="2018-07" db="EMBL/GenBank/DDBJ databases">
        <title>Complete genome sequence of Spiroplasma alleghenense PLHS-1 (ATCC 51752).</title>
        <authorList>
            <person name="Chou L."/>
            <person name="Lee T.-Y."/>
            <person name="Tsai Y.-M."/>
            <person name="Kuo C.-H."/>
        </authorList>
    </citation>
    <scope>NUCLEOTIDE SEQUENCE [LARGE SCALE GENOMIC DNA]</scope>
    <source>
        <strain evidence="1 2">PLHS-1</strain>
    </source>
</reference>
<protein>
    <submittedName>
        <fullName evidence="1">Uncharacterized protein</fullName>
    </submittedName>
</protein>